<dbReference type="RefSeq" id="WP_058531782.1">
    <property type="nucleotide sequence ID" value="NZ_CAAAIN010000005.1"/>
</dbReference>
<keyword evidence="1" id="KW-0732">Signal</keyword>
<dbReference type="Gene3D" id="3.90.70.10">
    <property type="entry name" value="Cysteine proteinases"/>
    <property type="match status" value="1"/>
</dbReference>
<proteinExistence type="predicted"/>
<dbReference type="CDD" id="cd02619">
    <property type="entry name" value="Peptidase_C1"/>
    <property type="match status" value="1"/>
</dbReference>
<protein>
    <submittedName>
        <fullName evidence="2">Cysteine protease</fullName>
    </submittedName>
</protein>
<dbReference type="EMBL" id="LNYT01000020">
    <property type="protein sequence ID" value="KTD46772.1"/>
    <property type="molecule type" value="Genomic_DNA"/>
</dbReference>
<feature type="signal peptide" evidence="1">
    <location>
        <begin position="1"/>
        <end position="19"/>
    </location>
</feature>
<organism evidence="2 3">
    <name type="scientific">Legionella rubrilucens</name>
    <dbReference type="NCBI Taxonomy" id="458"/>
    <lineage>
        <taxon>Bacteria</taxon>
        <taxon>Pseudomonadati</taxon>
        <taxon>Pseudomonadota</taxon>
        <taxon>Gammaproteobacteria</taxon>
        <taxon>Legionellales</taxon>
        <taxon>Legionellaceae</taxon>
        <taxon>Legionella</taxon>
    </lineage>
</organism>
<dbReference type="AlphaFoldDB" id="A0A0W0XQI4"/>
<dbReference type="SUPFAM" id="SSF54001">
    <property type="entry name" value="Cysteine proteinases"/>
    <property type="match status" value="1"/>
</dbReference>
<accession>A0A0W0XQI4</accession>
<reference evidence="2 3" key="1">
    <citation type="submission" date="2015-11" db="EMBL/GenBank/DDBJ databases">
        <title>Genomic analysis of 38 Legionella species identifies large and diverse effector repertoires.</title>
        <authorList>
            <person name="Burstein D."/>
            <person name="Amaro F."/>
            <person name="Zusman T."/>
            <person name="Lifshitz Z."/>
            <person name="Cohen O."/>
            <person name="Gilbert J.A."/>
            <person name="Pupko T."/>
            <person name="Shuman H.A."/>
            <person name="Segal G."/>
        </authorList>
    </citation>
    <scope>NUCLEOTIDE SEQUENCE [LARGE SCALE GENOMIC DNA]</scope>
    <source>
        <strain evidence="2 3">WA-270A-C2</strain>
    </source>
</reference>
<keyword evidence="2" id="KW-0645">Protease</keyword>
<dbReference type="InterPro" id="IPR038765">
    <property type="entry name" value="Papain-like_cys_pep_sf"/>
</dbReference>
<dbReference type="OrthoDB" id="5633948at2"/>
<dbReference type="GO" id="GO:0008233">
    <property type="term" value="F:peptidase activity"/>
    <property type="evidence" value="ECO:0007669"/>
    <property type="project" value="UniProtKB-KW"/>
</dbReference>
<dbReference type="STRING" id="458.Lrub_1694"/>
<keyword evidence="3" id="KW-1185">Reference proteome</keyword>
<evidence type="ECO:0000256" key="1">
    <source>
        <dbReference type="SAM" id="SignalP"/>
    </source>
</evidence>
<comment type="caution">
    <text evidence="2">The sequence shown here is derived from an EMBL/GenBank/DDBJ whole genome shotgun (WGS) entry which is preliminary data.</text>
</comment>
<sequence>MKKGMLWIISLFLSASVGAKPFEIVGQIPILIGDETEAGLQQSRVVLVQNVQLSNEAQAVLGERVQEIINTVSDEESLLPTGLPAKLDLGMNKTPVLNQGVHGTCVTFAVTAALDALLAKGDYISQLCSLELGTYLQNKKQIPYSGWDGSFGKIVLNQLEQYGIITTSHQRSKGCAGVKLYPADNEKNQGKAMSVSEYTANALTINDQMVWESLVDIDDVFTVNHNPAQVLLAVKKSLSEGHRLTFGVLLDVELNHAGAMGKYAKPFDSWMLTPEIIRHAKQGRVNGGHEMIIIGYDDTALIRDNVGHISKGMLILRNSWGSNSGNRGNYYMSYDYFKALSDEVQIIKPRV</sequence>
<name>A0A0W0XQI4_9GAMM</name>
<feature type="chain" id="PRO_5006916768" evidence="1">
    <location>
        <begin position="20"/>
        <end position="351"/>
    </location>
</feature>
<dbReference type="GO" id="GO:0006508">
    <property type="term" value="P:proteolysis"/>
    <property type="evidence" value="ECO:0007669"/>
    <property type="project" value="UniProtKB-KW"/>
</dbReference>
<dbReference type="PATRIC" id="fig|458.5.peg.1769"/>
<evidence type="ECO:0000313" key="3">
    <source>
        <dbReference type="Proteomes" id="UP000054608"/>
    </source>
</evidence>
<dbReference type="Proteomes" id="UP000054608">
    <property type="component" value="Unassembled WGS sequence"/>
</dbReference>
<evidence type="ECO:0000313" key="2">
    <source>
        <dbReference type="EMBL" id="KTD46772.1"/>
    </source>
</evidence>
<keyword evidence="2" id="KW-0378">Hydrolase</keyword>
<gene>
    <name evidence="2" type="ORF">Lrub_1694</name>
</gene>